<feature type="non-terminal residue" evidence="16">
    <location>
        <position position="484"/>
    </location>
</feature>
<dbReference type="GO" id="GO:0015276">
    <property type="term" value="F:ligand-gated monoatomic ion channel activity"/>
    <property type="evidence" value="ECO:0007669"/>
    <property type="project" value="InterPro"/>
</dbReference>
<dbReference type="GO" id="GO:0050906">
    <property type="term" value="P:detection of stimulus involved in sensory perception"/>
    <property type="evidence" value="ECO:0007669"/>
    <property type="project" value="UniProtKB-ARBA"/>
</dbReference>
<keyword evidence="5 13" id="KW-0812">Transmembrane</keyword>
<evidence type="ECO:0000256" key="6">
    <source>
        <dbReference type="ARBA" id="ARBA00022989"/>
    </source>
</evidence>
<keyword evidence="7" id="KW-0406">Ion transport</keyword>
<evidence type="ECO:0000256" key="2">
    <source>
        <dbReference type="ARBA" id="ARBA00008685"/>
    </source>
</evidence>
<dbReference type="InterPro" id="IPR001320">
    <property type="entry name" value="Iontro_rcpt_C"/>
</dbReference>
<dbReference type="Pfam" id="PF00060">
    <property type="entry name" value="Lig_chan"/>
    <property type="match status" value="1"/>
</dbReference>
<accession>A0A553PSJ0</accession>
<evidence type="ECO:0000256" key="1">
    <source>
        <dbReference type="ARBA" id="ARBA00004651"/>
    </source>
</evidence>
<dbReference type="STRING" id="6832.A0A553PSJ0"/>
<keyword evidence="9" id="KW-0675">Receptor</keyword>
<evidence type="ECO:0000256" key="8">
    <source>
        <dbReference type="ARBA" id="ARBA00023136"/>
    </source>
</evidence>
<evidence type="ECO:0000259" key="15">
    <source>
        <dbReference type="SMART" id="SM00918"/>
    </source>
</evidence>
<keyword evidence="4" id="KW-1003">Cell membrane</keyword>
<evidence type="ECO:0000313" key="17">
    <source>
        <dbReference type="Proteomes" id="UP000318571"/>
    </source>
</evidence>
<keyword evidence="3" id="KW-0813">Transport</keyword>
<evidence type="ECO:0000256" key="7">
    <source>
        <dbReference type="ARBA" id="ARBA00023065"/>
    </source>
</evidence>
<evidence type="ECO:0000256" key="12">
    <source>
        <dbReference type="ARBA" id="ARBA00023303"/>
    </source>
</evidence>
<evidence type="ECO:0000256" key="5">
    <source>
        <dbReference type="ARBA" id="ARBA00022692"/>
    </source>
</evidence>
<comment type="similarity">
    <text evidence="2">Belongs to the glutamate-gated ion channel (TC 1.A.10.1) family.</text>
</comment>
<keyword evidence="6 13" id="KW-1133">Transmembrane helix</keyword>
<dbReference type="EMBL" id="VCGU01000001">
    <property type="protein sequence ID" value="TRY80649.1"/>
    <property type="molecule type" value="Genomic_DNA"/>
</dbReference>
<evidence type="ECO:0000313" key="16">
    <source>
        <dbReference type="EMBL" id="TRY80649.1"/>
    </source>
</evidence>
<evidence type="ECO:0000256" key="14">
    <source>
        <dbReference type="SAM" id="SignalP"/>
    </source>
</evidence>
<evidence type="ECO:0000256" key="13">
    <source>
        <dbReference type="SAM" id="Phobius"/>
    </source>
</evidence>
<reference evidence="16 17" key="1">
    <citation type="journal article" date="2018" name="Nat. Ecol. Evol.">
        <title>Genomic signatures of mitonuclear coevolution across populations of Tigriopus californicus.</title>
        <authorList>
            <person name="Barreto F.S."/>
            <person name="Watson E.T."/>
            <person name="Lima T.G."/>
            <person name="Willett C.S."/>
            <person name="Edmands S."/>
            <person name="Li W."/>
            <person name="Burton R.S."/>
        </authorList>
    </citation>
    <scope>NUCLEOTIDE SEQUENCE [LARGE SCALE GENOMIC DNA]</scope>
    <source>
        <strain evidence="16 17">San Diego</strain>
    </source>
</reference>
<evidence type="ECO:0000256" key="10">
    <source>
        <dbReference type="ARBA" id="ARBA00023180"/>
    </source>
</evidence>
<dbReference type="Proteomes" id="UP000318571">
    <property type="component" value="Chromosome 12"/>
</dbReference>
<keyword evidence="14" id="KW-0732">Signal</keyword>
<keyword evidence="11" id="KW-1071">Ligand-gated ion channel</keyword>
<dbReference type="InterPro" id="IPR019594">
    <property type="entry name" value="Glu/Gly-bd"/>
</dbReference>
<feature type="chain" id="PRO_5021880281" description="Ionotropic glutamate receptor L-glutamate and glycine-binding domain-containing protein" evidence="14">
    <location>
        <begin position="24"/>
        <end position="484"/>
    </location>
</feature>
<evidence type="ECO:0000256" key="4">
    <source>
        <dbReference type="ARBA" id="ARBA00022475"/>
    </source>
</evidence>
<feature type="domain" description="Ionotropic glutamate receptor L-glutamate and glycine-binding" evidence="15">
    <location>
        <begin position="228"/>
        <end position="281"/>
    </location>
</feature>
<keyword evidence="17" id="KW-1185">Reference proteome</keyword>
<dbReference type="Gene3D" id="3.40.190.10">
    <property type="entry name" value="Periplasmic binding protein-like II"/>
    <property type="match status" value="1"/>
</dbReference>
<keyword evidence="8 13" id="KW-0472">Membrane</keyword>
<keyword evidence="10" id="KW-0325">Glycoprotein</keyword>
<sequence length="484" mass="55509">MRTSGKSAELLLVFLVQIMTIASIEHGRSRTSIIHQLAGQHNQDCMVIMCNERIPMGDLSDSPTPCSLFAPSKKNSGYEDKKLRKKSHSIFLDFCGEFETTTNFLERSYHFGHDFVTKGLFHENNNIYLFVQDLTEVEQFEGYKKLIRHESLTIVLEKGNYPSLYKLSLLNSMKFELHAILKSNGIIENLQVERNKFLGYTMKVAIMPWTTNTIAEENPEPENRGNVSLTYMNYSGFEVELLKAIQKSLQVNYEYLNPTDGEWGNTLNNGSWNGMVDLALRGEVDFMMGDNMMTYSRFLVLDYTVGFGSDYMTFCTPLPRPQATWKRLLAPFRPTVWLCFVASIFVAGIVLYWFHKALYWMTSLEVFKMSLTDNFWFAYGSLMGENQVQEAPAWTLRLFLGCWVFYGLVITSSYGGNLIAFMTTPVYTDPITDLQGVIDSQLPWAMVLYGEEEEKFMAVSKDPVIQRIWQDKVVIDFSPTPDVS</sequence>
<dbReference type="GO" id="GO:0005886">
    <property type="term" value="C:plasma membrane"/>
    <property type="evidence" value="ECO:0007669"/>
    <property type="project" value="UniProtKB-SubCell"/>
</dbReference>
<evidence type="ECO:0000256" key="9">
    <source>
        <dbReference type="ARBA" id="ARBA00023170"/>
    </source>
</evidence>
<feature type="transmembrane region" description="Helical" evidence="13">
    <location>
        <begin position="335"/>
        <end position="354"/>
    </location>
</feature>
<dbReference type="SUPFAM" id="SSF53850">
    <property type="entry name" value="Periplasmic binding protein-like II"/>
    <property type="match status" value="1"/>
</dbReference>
<dbReference type="SMART" id="SM00918">
    <property type="entry name" value="Lig_chan-Glu_bd"/>
    <property type="match status" value="1"/>
</dbReference>
<dbReference type="PANTHER" id="PTHR42643">
    <property type="entry name" value="IONOTROPIC RECEPTOR 20A-RELATED"/>
    <property type="match status" value="1"/>
</dbReference>
<feature type="signal peptide" evidence="14">
    <location>
        <begin position="1"/>
        <end position="23"/>
    </location>
</feature>
<proteinExistence type="inferred from homology"/>
<evidence type="ECO:0000256" key="3">
    <source>
        <dbReference type="ARBA" id="ARBA00022448"/>
    </source>
</evidence>
<comment type="caution">
    <text evidence="16">The sequence shown here is derived from an EMBL/GenBank/DDBJ whole genome shotgun (WGS) entry which is preliminary data.</text>
</comment>
<dbReference type="PANTHER" id="PTHR42643:SF30">
    <property type="entry name" value="IONOTROPIC RECEPTOR 40A-RELATED"/>
    <property type="match status" value="1"/>
</dbReference>
<dbReference type="Gene3D" id="1.10.287.70">
    <property type="match status" value="1"/>
</dbReference>
<dbReference type="InterPro" id="IPR052192">
    <property type="entry name" value="Insect_Ionotropic_Sensory_Rcpt"/>
</dbReference>
<dbReference type="Pfam" id="PF10613">
    <property type="entry name" value="Lig_chan-Glu_bd"/>
    <property type="match status" value="1"/>
</dbReference>
<gene>
    <name evidence="16" type="ORF">TCAL_06502</name>
</gene>
<organism evidence="16 17">
    <name type="scientific">Tigriopus californicus</name>
    <name type="common">Marine copepod</name>
    <dbReference type="NCBI Taxonomy" id="6832"/>
    <lineage>
        <taxon>Eukaryota</taxon>
        <taxon>Metazoa</taxon>
        <taxon>Ecdysozoa</taxon>
        <taxon>Arthropoda</taxon>
        <taxon>Crustacea</taxon>
        <taxon>Multicrustacea</taxon>
        <taxon>Hexanauplia</taxon>
        <taxon>Copepoda</taxon>
        <taxon>Harpacticoida</taxon>
        <taxon>Harpacticidae</taxon>
        <taxon>Tigriopus</taxon>
    </lineage>
</organism>
<dbReference type="AlphaFoldDB" id="A0A553PSJ0"/>
<name>A0A553PSJ0_TIGCA</name>
<protein>
    <recommendedName>
        <fullName evidence="15">Ionotropic glutamate receptor L-glutamate and glycine-binding domain-containing protein</fullName>
    </recommendedName>
</protein>
<comment type="subcellular location">
    <subcellularLocation>
        <location evidence="1">Cell membrane</location>
        <topology evidence="1">Multi-pass membrane protein</topology>
    </subcellularLocation>
</comment>
<evidence type="ECO:0000256" key="11">
    <source>
        <dbReference type="ARBA" id="ARBA00023286"/>
    </source>
</evidence>
<keyword evidence="12" id="KW-0407">Ion channel</keyword>